<feature type="domain" description="Methylamine utilisation protein MauE" evidence="6">
    <location>
        <begin position="4"/>
        <end position="131"/>
    </location>
</feature>
<reference evidence="7 8" key="1">
    <citation type="submission" date="2020-08" db="EMBL/GenBank/DDBJ databases">
        <title>Genomic Encyclopedia of Type Strains, Phase IV (KMG-IV): sequencing the most valuable type-strain genomes for metagenomic binning, comparative biology and taxonomic classification.</title>
        <authorList>
            <person name="Goeker M."/>
        </authorList>
    </citation>
    <scope>NUCLEOTIDE SEQUENCE [LARGE SCALE GENOMIC DNA]</scope>
    <source>
        <strain evidence="7 8">DSM 44197</strain>
    </source>
</reference>
<dbReference type="EMBL" id="JACJIA010000004">
    <property type="protein sequence ID" value="MBA8951844.1"/>
    <property type="molecule type" value="Genomic_DNA"/>
</dbReference>
<evidence type="ECO:0000259" key="6">
    <source>
        <dbReference type="Pfam" id="PF07291"/>
    </source>
</evidence>
<dbReference type="Pfam" id="PF07291">
    <property type="entry name" value="MauE"/>
    <property type="match status" value="1"/>
</dbReference>
<gene>
    <name evidence="7" type="ORF">HNR61_003484</name>
</gene>
<feature type="transmembrane region" description="Helical" evidence="5">
    <location>
        <begin position="121"/>
        <end position="139"/>
    </location>
</feature>
<keyword evidence="8" id="KW-1185">Reference proteome</keyword>
<dbReference type="GO" id="GO:0030416">
    <property type="term" value="P:methylamine metabolic process"/>
    <property type="evidence" value="ECO:0007669"/>
    <property type="project" value="InterPro"/>
</dbReference>
<sequence>MGYAIAAALVTLVLISGAAGHALKPFVLRDALRAHATVPERFVRPLAVLVPVIEAVPAGLGAFGLLGGHDGALTAAMVCAAALMAGYGAYTWHVTRTSEAAVPCGCSAAGTPMTGWVPLRAVALAAVAAVAAGGAAHAASVDAPDLLVAVLAGATLGALVWELPALAAPRPAN</sequence>
<name>A0A7W3LPE5_ACTNM</name>
<dbReference type="AlphaFoldDB" id="A0A7W3LPE5"/>
<comment type="caution">
    <text evidence="7">The sequence shown here is derived from an EMBL/GenBank/DDBJ whole genome shotgun (WGS) entry which is preliminary data.</text>
</comment>
<keyword evidence="3 5" id="KW-1133">Transmembrane helix</keyword>
<dbReference type="RefSeq" id="WP_182844161.1">
    <property type="nucleotide sequence ID" value="NZ_BAAALP010000049.1"/>
</dbReference>
<feature type="transmembrane region" description="Helical" evidence="5">
    <location>
        <begin position="73"/>
        <end position="90"/>
    </location>
</feature>
<accession>A0A7W3LPE5</accession>
<feature type="transmembrane region" description="Helical" evidence="5">
    <location>
        <begin position="146"/>
        <end position="167"/>
    </location>
</feature>
<feature type="transmembrane region" description="Helical" evidence="5">
    <location>
        <begin position="46"/>
        <end position="66"/>
    </location>
</feature>
<evidence type="ECO:0000313" key="7">
    <source>
        <dbReference type="EMBL" id="MBA8951844.1"/>
    </source>
</evidence>
<evidence type="ECO:0000256" key="1">
    <source>
        <dbReference type="ARBA" id="ARBA00004141"/>
    </source>
</evidence>
<evidence type="ECO:0000256" key="3">
    <source>
        <dbReference type="ARBA" id="ARBA00022989"/>
    </source>
</evidence>
<evidence type="ECO:0000256" key="2">
    <source>
        <dbReference type="ARBA" id="ARBA00022692"/>
    </source>
</evidence>
<keyword evidence="4 5" id="KW-0472">Membrane</keyword>
<evidence type="ECO:0000313" key="8">
    <source>
        <dbReference type="Proteomes" id="UP000572680"/>
    </source>
</evidence>
<evidence type="ECO:0000256" key="5">
    <source>
        <dbReference type="SAM" id="Phobius"/>
    </source>
</evidence>
<proteinExistence type="predicted"/>
<dbReference type="InterPro" id="IPR009908">
    <property type="entry name" value="Methylamine_util_MauE"/>
</dbReference>
<protein>
    <recommendedName>
        <fullName evidence="6">Methylamine utilisation protein MauE domain-containing protein</fullName>
    </recommendedName>
</protein>
<keyword evidence="2 5" id="KW-0812">Transmembrane</keyword>
<organism evidence="7 8">
    <name type="scientific">Actinomadura namibiensis</name>
    <dbReference type="NCBI Taxonomy" id="182080"/>
    <lineage>
        <taxon>Bacteria</taxon>
        <taxon>Bacillati</taxon>
        <taxon>Actinomycetota</taxon>
        <taxon>Actinomycetes</taxon>
        <taxon>Streptosporangiales</taxon>
        <taxon>Thermomonosporaceae</taxon>
        <taxon>Actinomadura</taxon>
    </lineage>
</organism>
<dbReference type="GO" id="GO:0016020">
    <property type="term" value="C:membrane"/>
    <property type="evidence" value="ECO:0007669"/>
    <property type="project" value="UniProtKB-SubCell"/>
</dbReference>
<dbReference type="Proteomes" id="UP000572680">
    <property type="component" value="Unassembled WGS sequence"/>
</dbReference>
<comment type="subcellular location">
    <subcellularLocation>
        <location evidence="1">Membrane</location>
        <topology evidence="1">Multi-pass membrane protein</topology>
    </subcellularLocation>
</comment>
<evidence type="ECO:0000256" key="4">
    <source>
        <dbReference type="ARBA" id="ARBA00023136"/>
    </source>
</evidence>